<dbReference type="Proteomes" id="UP000655225">
    <property type="component" value="Unassembled WGS sequence"/>
</dbReference>
<dbReference type="PROSITE" id="PS51489">
    <property type="entry name" value="BUB1_N"/>
    <property type="match status" value="1"/>
</dbReference>
<dbReference type="GO" id="GO:0051754">
    <property type="term" value="P:meiotic sister chromatid cohesion, centromeric"/>
    <property type="evidence" value="ECO:0007669"/>
    <property type="project" value="TreeGrafter"/>
</dbReference>
<reference evidence="2 3" key="1">
    <citation type="submission" date="2020-04" db="EMBL/GenBank/DDBJ databases">
        <title>Plant Genome Project.</title>
        <authorList>
            <person name="Zhang R.-G."/>
        </authorList>
    </citation>
    <scope>NUCLEOTIDE SEQUENCE [LARGE SCALE GENOMIC DNA]</scope>
    <source>
        <strain evidence="2">YNK0</strain>
        <tissue evidence="2">Leaf</tissue>
    </source>
</reference>
<dbReference type="GO" id="GO:0007094">
    <property type="term" value="P:mitotic spindle assembly checkpoint signaling"/>
    <property type="evidence" value="ECO:0007669"/>
    <property type="project" value="InterPro"/>
</dbReference>
<dbReference type="PANTHER" id="PTHR14030">
    <property type="entry name" value="MITOTIC CHECKPOINT SERINE/THREONINE-PROTEIN KINASE BUB1"/>
    <property type="match status" value="1"/>
</dbReference>
<dbReference type="InterPro" id="IPR015661">
    <property type="entry name" value="Bub1/Mad3"/>
</dbReference>
<evidence type="ECO:0000313" key="2">
    <source>
        <dbReference type="EMBL" id="KAF8407147.1"/>
    </source>
</evidence>
<name>A0A835DNZ4_TETSI</name>
<organism evidence="2 3">
    <name type="scientific">Tetracentron sinense</name>
    <name type="common">Spur-leaf</name>
    <dbReference type="NCBI Taxonomy" id="13715"/>
    <lineage>
        <taxon>Eukaryota</taxon>
        <taxon>Viridiplantae</taxon>
        <taxon>Streptophyta</taxon>
        <taxon>Embryophyta</taxon>
        <taxon>Tracheophyta</taxon>
        <taxon>Spermatophyta</taxon>
        <taxon>Magnoliopsida</taxon>
        <taxon>Trochodendrales</taxon>
        <taxon>Trochodendraceae</taxon>
        <taxon>Tetracentron</taxon>
    </lineage>
</organism>
<keyword evidence="3" id="KW-1185">Reference proteome</keyword>
<evidence type="ECO:0000259" key="1">
    <source>
        <dbReference type="PROSITE" id="PS51489"/>
    </source>
</evidence>
<dbReference type="Pfam" id="PF08311">
    <property type="entry name" value="Mad3_BUB1_I"/>
    <property type="match status" value="1"/>
</dbReference>
<dbReference type="OMA" id="GALHIFV"/>
<dbReference type="SMART" id="SM00777">
    <property type="entry name" value="Mad3_BUB1_I"/>
    <property type="match status" value="1"/>
</dbReference>
<protein>
    <recommendedName>
        <fullName evidence="1">BUB1 N-terminal domain-containing protein</fullName>
    </recommendedName>
</protein>
<feature type="domain" description="BUB1 N-terminal" evidence="1">
    <location>
        <begin position="13"/>
        <end position="173"/>
    </location>
</feature>
<dbReference type="Gene3D" id="1.25.40.430">
    <property type="match status" value="1"/>
</dbReference>
<dbReference type="PANTHER" id="PTHR14030:SF2">
    <property type="entry name" value="OS11G0128700 PROTEIN"/>
    <property type="match status" value="1"/>
</dbReference>
<proteinExistence type="predicted"/>
<sequence length="623" mass="70627">MACTLHNDLFSSMISEIKTYTGKYPLLPWLRGVRKMRESLPPQILKAKLPRFLQKCAHTFDSDRRYRNDLRYIRVWIQLMDFVDDPRALLRTMEMNRIGIKRSLFYQAYALCFEKLKKFEEAEKMYHMGVKNICHAIRQMKCRTLFLGQSLGGEQDMDCGQRSTEERRAAMRPLTSRSIPPPCRENEEIKEDICRFEDSPTGTSSEISLPEAENNHKNVETKMVREESSADMRNGKLDPEAYLPSNNHGVLVNSCNVGIANDLSMKEIMGTVGHKSSFKLQDRTDMGSDEPSSFCSDDQVVVKFVDTAIVGKSEAEDACHHGLVDPTINMKEAMNAINSMFREPLEMEILNRRRSHKTQSKVDKSVSNGFEVFMDEYFDNGVGLSDQKQNNGDLLANPDFARPVNPALPLQNSRTEMQQTLQETFKIFIDDEDSNGVGDGNDENASFAHYEVQNLLTEDSTSSIPRINAFVFPSPKDLPSNDSDDLDVESSPSMKLREVTVVRRFMGSTILDEEEVENACHHGLVEPTINLKEAMDDINSMFGKPLDFVKTNRRKKQSKVSDRKGDCGGFSILPDEDLKLKQGQASSSSSGKLSKECDLYEPTVFTKEAMTEINEMFGMPLNF</sequence>
<evidence type="ECO:0000313" key="3">
    <source>
        <dbReference type="Proteomes" id="UP000655225"/>
    </source>
</evidence>
<comment type="caution">
    <text evidence="2">The sequence shown here is derived from an EMBL/GenBank/DDBJ whole genome shotgun (WGS) entry which is preliminary data.</text>
</comment>
<dbReference type="OrthoDB" id="248495at2759"/>
<accession>A0A835DNZ4</accession>
<dbReference type="EMBL" id="JABCRI010000004">
    <property type="protein sequence ID" value="KAF8407147.1"/>
    <property type="molecule type" value="Genomic_DNA"/>
</dbReference>
<dbReference type="AlphaFoldDB" id="A0A835DNZ4"/>
<dbReference type="GO" id="GO:0004672">
    <property type="term" value="F:protein kinase activity"/>
    <property type="evidence" value="ECO:0007669"/>
    <property type="project" value="TreeGrafter"/>
</dbReference>
<dbReference type="InterPro" id="IPR013212">
    <property type="entry name" value="Mad3/Bub1_I"/>
</dbReference>
<gene>
    <name evidence="2" type="ORF">HHK36_006273</name>
</gene>